<dbReference type="VEuPathDB" id="FungiDB:CC1G_09078"/>
<dbReference type="SUPFAM" id="SSF50370">
    <property type="entry name" value="Ricin B-like lectins"/>
    <property type="match status" value="1"/>
</dbReference>
<accession>A8P319</accession>
<dbReference type="Proteomes" id="UP000001861">
    <property type="component" value="Unassembled WGS sequence"/>
</dbReference>
<dbReference type="CDD" id="cd00161">
    <property type="entry name" value="beta-trefoil_Ricin-like"/>
    <property type="match status" value="1"/>
</dbReference>
<feature type="chain" id="PRO_5002727627" description="Ricin B lectin domain-containing protein" evidence="1">
    <location>
        <begin position="20"/>
        <end position="324"/>
    </location>
</feature>
<evidence type="ECO:0000259" key="2">
    <source>
        <dbReference type="SMART" id="SM00458"/>
    </source>
</evidence>
<dbReference type="InParanoid" id="A8P319"/>
<gene>
    <name evidence="3" type="ORF">CC1G_09078</name>
</gene>
<dbReference type="Gene3D" id="2.80.10.50">
    <property type="match status" value="1"/>
</dbReference>
<dbReference type="SMART" id="SM00458">
    <property type="entry name" value="RICIN"/>
    <property type="match status" value="1"/>
</dbReference>
<comment type="caution">
    <text evidence="3">The sequence shown here is derived from an EMBL/GenBank/DDBJ whole genome shotgun (WGS) entry which is preliminary data.</text>
</comment>
<protein>
    <recommendedName>
        <fullName evidence="2">Ricin B lectin domain-containing protein</fullName>
    </recommendedName>
</protein>
<dbReference type="AlphaFoldDB" id="A8P319"/>
<dbReference type="EMBL" id="AACS02000004">
    <property type="protein sequence ID" value="EAU83384.2"/>
    <property type="molecule type" value="Genomic_DNA"/>
</dbReference>
<dbReference type="PROSITE" id="PS50231">
    <property type="entry name" value="RICIN_B_LECTIN"/>
    <property type="match status" value="1"/>
</dbReference>
<dbReference type="HOGENOM" id="CLU_912515_0_0_1"/>
<feature type="domain" description="Ricin B lectin" evidence="2">
    <location>
        <begin position="181"/>
        <end position="319"/>
    </location>
</feature>
<sequence length="324" mass="34980">MRFLLKCLPTFALLGGALTQNTFSARIRNNCGNTMRLFIDGVDTGPLLPGGDHFANLGLDTVIYNTLNGGNPDGSATTRVFFWGERFYYYIVKDAGVSNVGVSISVPEHPKSVDGLCTTITCEPATCSSSEAYSEKQAFTENAIPVSSSPALPLRSCPFGGARYVVEWCPNGTMPPGWEQNGQEIQLVVPGDRIWCVDVRAAAFTPGTPVQLYRCNGTPAQKWLVPSPATTPGEVRLFGTDLCLDAGSNPHNGGLLTIQQCDGRPSQVWVYDDTNGRYTFSTIGGQCMDDTNGLKEDWVQLQTWGCGPPENPNQKWLASVAIAP</sequence>
<evidence type="ECO:0000256" key="1">
    <source>
        <dbReference type="SAM" id="SignalP"/>
    </source>
</evidence>
<name>A8P319_COPC7</name>
<organism evidence="3 4">
    <name type="scientific">Coprinopsis cinerea (strain Okayama-7 / 130 / ATCC MYA-4618 / FGSC 9003)</name>
    <name type="common">Inky cap fungus</name>
    <name type="synonym">Hormographiella aspergillata</name>
    <dbReference type="NCBI Taxonomy" id="240176"/>
    <lineage>
        <taxon>Eukaryota</taxon>
        <taxon>Fungi</taxon>
        <taxon>Dikarya</taxon>
        <taxon>Basidiomycota</taxon>
        <taxon>Agaricomycotina</taxon>
        <taxon>Agaricomycetes</taxon>
        <taxon>Agaricomycetidae</taxon>
        <taxon>Agaricales</taxon>
        <taxon>Agaricineae</taxon>
        <taxon>Psathyrellaceae</taxon>
        <taxon>Coprinopsis</taxon>
    </lineage>
</organism>
<proteinExistence type="predicted"/>
<evidence type="ECO:0000313" key="3">
    <source>
        <dbReference type="EMBL" id="EAU83384.2"/>
    </source>
</evidence>
<keyword evidence="1" id="KW-0732">Signal</keyword>
<dbReference type="RefSeq" id="XP_001838450.2">
    <property type="nucleotide sequence ID" value="XM_001838398.2"/>
</dbReference>
<reference evidence="3 4" key="1">
    <citation type="journal article" date="2010" name="Proc. Natl. Acad. Sci. U.S.A.">
        <title>Insights into evolution of multicellular fungi from the assembled chromosomes of the mushroom Coprinopsis cinerea (Coprinus cinereus).</title>
        <authorList>
            <person name="Stajich J.E."/>
            <person name="Wilke S.K."/>
            <person name="Ahren D."/>
            <person name="Au C.H."/>
            <person name="Birren B.W."/>
            <person name="Borodovsky M."/>
            <person name="Burns C."/>
            <person name="Canback B."/>
            <person name="Casselton L.A."/>
            <person name="Cheng C.K."/>
            <person name="Deng J."/>
            <person name="Dietrich F.S."/>
            <person name="Fargo D.C."/>
            <person name="Farman M.L."/>
            <person name="Gathman A.C."/>
            <person name="Goldberg J."/>
            <person name="Guigo R."/>
            <person name="Hoegger P.J."/>
            <person name="Hooker J.B."/>
            <person name="Huggins A."/>
            <person name="James T.Y."/>
            <person name="Kamada T."/>
            <person name="Kilaru S."/>
            <person name="Kodira C."/>
            <person name="Kues U."/>
            <person name="Kupfer D."/>
            <person name="Kwan H.S."/>
            <person name="Lomsadze A."/>
            <person name="Li W."/>
            <person name="Lilly W.W."/>
            <person name="Ma L.J."/>
            <person name="Mackey A.J."/>
            <person name="Manning G."/>
            <person name="Martin F."/>
            <person name="Muraguchi H."/>
            <person name="Natvig D.O."/>
            <person name="Palmerini H."/>
            <person name="Ramesh M.A."/>
            <person name="Rehmeyer C.J."/>
            <person name="Roe B.A."/>
            <person name="Shenoy N."/>
            <person name="Stanke M."/>
            <person name="Ter-Hovhannisyan V."/>
            <person name="Tunlid A."/>
            <person name="Velagapudi R."/>
            <person name="Vision T.J."/>
            <person name="Zeng Q."/>
            <person name="Zolan M.E."/>
            <person name="Pukkila P.J."/>
        </authorList>
    </citation>
    <scope>NUCLEOTIDE SEQUENCE [LARGE SCALE GENOMIC DNA]</scope>
    <source>
        <strain evidence="4">Okayama-7 / 130 / ATCC MYA-4618 / FGSC 9003</strain>
    </source>
</reference>
<dbReference type="InterPro" id="IPR000772">
    <property type="entry name" value="Ricin_B_lectin"/>
</dbReference>
<dbReference type="OrthoDB" id="6770063at2759"/>
<dbReference type="KEGG" id="cci:CC1G_09078"/>
<dbReference type="GeneID" id="6015039"/>
<keyword evidence="4" id="KW-1185">Reference proteome</keyword>
<feature type="signal peptide" evidence="1">
    <location>
        <begin position="1"/>
        <end position="19"/>
    </location>
</feature>
<evidence type="ECO:0000313" key="4">
    <source>
        <dbReference type="Proteomes" id="UP000001861"/>
    </source>
</evidence>
<dbReference type="InterPro" id="IPR035992">
    <property type="entry name" value="Ricin_B-like_lectins"/>
</dbReference>
<dbReference type="Pfam" id="PF00652">
    <property type="entry name" value="Ricin_B_lectin"/>
    <property type="match status" value="1"/>
</dbReference>
<dbReference type="eggNOG" id="ENOG502SXF1">
    <property type="taxonomic scope" value="Eukaryota"/>
</dbReference>